<dbReference type="InterPro" id="IPR027468">
    <property type="entry name" value="Alpha-dystroglycan_domain_2"/>
</dbReference>
<dbReference type="RefSeq" id="XP_022255802.1">
    <property type="nucleotide sequence ID" value="XM_022400094.1"/>
</dbReference>
<evidence type="ECO:0000256" key="9">
    <source>
        <dbReference type="ARBA" id="ARBA00022553"/>
    </source>
</evidence>
<keyword evidence="12 26" id="KW-1133">Transmembrane helix</keyword>
<evidence type="ECO:0000256" key="26">
    <source>
        <dbReference type="SAM" id="Phobius"/>
    </source>
</evidence>
<evidence type="ECO:0000256" key="16">
    <source>
        <dbReference type="ARBA" id="ARBA00023212"/>
    </source>
</evidence>
<feature type="domain" description="Peptidase S72" evidence="27">
    <location>
        <begin position="602"/>
        <end position="712"/>
    </location>
</feature>
<keyword evidence="10 26" id="KW-0812">Transmembrane</keyword>
<keyword evidence="9" id="KW-0597">Phosphoprotein</keyword>
<dbReference type="Gene3D" id="3.30.70.1040">
    <property type="entry name" value="Dystroglycan, domain 2"/>
    <property type="match status" value="1"/>
</dbReference>
<keyword evidence="18" id="KW-0628">Postsynaptic cell membrane</keyword>
<evidence type="ECO:0000256" key="14">
    <source>
        <dbReference type="ARBA" id="ARBA00023157"/>
    </source>
</evidence>
<keyword evidence="8" id="KW-0964">Secreted</keyword>
<dbReference type="PANTHER" id="PTHR21559">
    <property type="entry name" value="DYSTROGLYCAN-RELATED"/>
    <property type="match status" value="1"/>
</dbReference>
<evidence type="ECO:0000256" key="10">
    <source>
        <dbReference type="ARBA" id="ARBA00022692"/>
    </source>
</evidence>
<dbReference type="InterPro" id="IPR006644">
    <property type="entry name" value="Cadg"/>
</dbReference>
<evidence type="ECO:0000259" key="27">
    <source>
        <dbReference type="PROSITE" id="PS51699"/>
    </source>
</evidence>
<dbReference type="Proteomes" id="UP000694941">
    <property type="component" value="Unplaced"/>
</dbReference>
<evidence type="ECO:0000313" key="32">
    <source>
        <dbReference type="RefSeq" id="XP_022255804.1"/>
    </source>
</evidence>
<dbReference type="CDD" id="cd11303">
    <property type="entry name" value="Dystroglycan_repeat"/>
    <property type="match status" value="1"/>
</dbReference>
<gene>
    <name evidence="29 30 31 32" type="primary">LOC106471486</name>
</gene>
<dbReference type="Gene3D" id="2.60.40.10">
    <property type="entry name" value="Immunoglobulins"/>
    <property type="match status" value="3"/>
</dbReference>
<evidence type="ECO:0000256" key="4">
    <source>
        <dbReference type="ARBA" id="ARBA00004251"/>
    </source>
</evidence>
<keyword evidence="6" id="KW-1003">Cell membrane</keyword>
<dbReference type="SMART" id="SM00736">
    <property type="entry name" value="CADG"/>
    <property type="match status" value="3"/>
</dbReference>
<evidence type="ECO:0000256" key="17">
    <source>
        <dbReference type="ARBA" id="ARBA00023242"/>
    </source>
</evidence>
<dbReference type="RefSeq" id="XP_022255800.1">
    <property type="nucleotide sequence ID" value="XM_022400092.1"/>
</dbReference>
<dbReference type="Pfam" id="PF05454">
    <property type="entry name" value="DAG1"/>
    <property type="match status" value="2"/>
</dbReference>
<dbReference type="RefSeq" id="XP_022255804.1">
    <property type="nucleotide sequence ID" value="XM_022400096.1"/>
</dbReference>
<feature type="region of interest" description="Disordered" evidence="25">
    <location>
        <begin position="355"/>
        <end position="379"/>
    </location>
</feature>
<keyword evidence="28" id="KW-1185">Reference proteome</keyword>
<evidence type="ECO:0000256" key="23">
    <source>
        <dbReference type="ARBA" id="ARBA00031034"/>
    </source>
</evidence>
<evidence type="ECO:0000313" key="28">
    <source>
        <dbReference type="Proteomes" id="UP000694941"/>
    </source>
</evidence>
<feature type="region of interest" description="Disordered" evidence="25">
    <location>
        <begin position="1026"/>
        <end position="1111"/>
    </location>
</feature>
<dbReference type="RefSeq" id="XP_022255803.1">
    <property type="nucleotide sequence ID" value="XM_022400095.1"/>
</dbReference>
<sequence>MDSVFNLLRSSKDLRNSFSRRIQILTLTILEVVCVTCVRGDSDPLILQKSNNIQVKRFWGVPDTIATAGKLFNYSIPEDAFTGKVESYEVLEAGELTLPRWLHFDQTSHKFLGVPTSSDIDQYYISVKALGPPSVDGKLSSGKDVFSIEVVPELLPFPQDGPKSYFGIEFFKCSNGESVSVASVFVDCSFDELSSTQRVSIITKMASFAGVPTDLIKISPIKKEWKISDELATAAGPGTVKKRGKPGVIIQYQVSCSGHISISHSDKISELECAVGNGSLGKSLGFGVIGWNVADQPLLGRRVKREFNTQGTPVLQESLPSRWPTFSEVEGPEEPFDDSKIPESRVIPSMASPTFSLPSKHHRHHHGEDISEGKHEHHRDAVQVTPSPTYNYHYLPTTSPHFAMMTPVIQPERPSIYIYPSVKEELQSSRIIPDELTPVETLLSFQTSPFITQSDTDVLPTSFMTALVKTSDVHPTKSYSVEKPTEKPVIHKNFKPVVWNHIKKLQAYAGQVWHFEIPSDTFVDLEDGDTRNLKLIFMTERRTAISPSSWIQFDPEKQKLYALPMTENIGKYEFILEAMDSHGMSTFDQFEIQVWVEQSMFVLHHEFTVNLKYEKWKFPVDIDWQIDVVNRLEELYGDRDGAHISVLSVTQDPTSLTWTNISLPHYSCPWEAIAELMRKLVANDKGRPSKSLKQIMKPDFNIQKILVNYHGICNQLPSSTPTFFNYSPMIKNPINRIKIQAGEILQFFIPEDTFYDNEDGITPNLKLIFLTLDQEELPTSSWIQFDSDSLKLFGLPLKENIGIHEFQILAVDMEGKTVSDAFVVIVKSQPAIHTSVEFSMHIDTNFEQFNKNTEMKILVAQKLASAFGDPNTKYISVSSITNGSVIYTWTNSTLPSFPCPEDTISELFNFMFEDSETISEIFIKAMEPEFRIRQVEVHPLGACVNVVDTASAAVTPKTPVKEQVGADVYITAVIPAVVIAIILIIAVMIACFLYRRRHRGKMKMQDNSSYMNKGIPIIFADELDEKPESTTSPSLTNEEKPPISSSENGISTEEAVQRTSLLSEGLDGSPDASSSPPYRPPPPFTTNRDSKNNRPKTTQTYRQPPPPYVPP</sequence>
<dbReference type="InterPro" id="IPR015919">
    <property type="entry name" value="Cadherin-like_sf"/>
</dbReference>
<dbReference type="InterPro" id="IPR013783">
    <property type="entry name" value="Ig-like_fold"/>
</dbReference>
<feature type="transmembrane region" description="Helical" evidence="26">
    <location>
        <begin position="968"/>
        <end position="994"/>
    </location>
</feature>
<proteinExistence type="predicted"/>
<dbReference type="InterPro" id="IPR008465">
    <property type="entry name" value="DAG1_C"/>
</dbReference>
<evidence type="ECO:0000256" key="2">
    <source>
        <dbReference type="ARBA" id="ARBA00004239"/>
    </source>
</evidence>
<dbReference type="PANTHER" id="PTHR21559:SF21">
    <property type="entry name" value="DYSTROGLYCAN 1"/>
    <property type="match status" value="1"/>
</dbReference>
<keyword evidence="13" id="KW-0770">Synapse</keyword>
<evidence type="ECO:0000256" key="5">
    <source>
        <dbReference type="ARBA" id="ARBA00004642"/>
    </source>
</evidence>
<comment type="subcellular location">
    <subcellularLocation>
        <location evidence="1">Cell membrane</location>
        <location evidence="1">Sarcolemma</location>
    </subcellularLocation>
    <subcellularLocation>
        <location evidence="4">Cell membrane</location>
        <topology evidence="4">Single-pass type I membrane protein</topology>
    </subcellularLocation>
    <subcellularLocation>
        <location evidence="3">Cytoplasm</location>
        <location evidence="3">Cytoskeleton</location>
    </subcellularLocation>
    <subcellularLocation>
        <location evidence="5">Nucleus</location>
        <location evidence="5">Nucleoplasm</location>
    </subcellularLocation>
    <subcellularLocation>
        <location evidence="24">Postsynaptic cell membrane</location>
    </subcellularLocation>
    <subcellularLocation>
        <location evidence="2">Secreted</location>
        <location evidence="2">Extracellular space</location>
    </subcellularLocation>
</comment>
<evidence type="ECO:0000313" key="29">
    <source>
        <dbReference type="RefSeq" id="XP_022255800.1"/>
    </source>
</evidence>
<dbReference type="SUPFAM" id="SSF49313">
    <property type="entry name" value="Cadherin-like"/>
    <property type="match status" value="3"/>
</dbReference>
<name>A0ABM1TIU8_LIMPO</name>
<keyword evidence="17" id="KW-0539">Nucleus</keyword>
<evidence type="ECO:0000256" key="19">
    <source>
        <dbReference type="ARBA" id="ARBA00023567"/>
    </source>
</evidence>
<dbReference type="SUPFAM" id="SSF111006">
    <property type="entry name" value="Dystroglycan, domain 2"/>
    <property type="match status" value="1"/>
</dbReference>
<keyword evidence="15" id="KW-0325">Glycoprotein</keyword>
<protein>
    <recommendedName>
        <fullName evidence="21">Dystroglycan 1</fullName>
    </recommendedName>
    <alternativeName>
        <fullName evidence="23">Dystroglycan</fullName>
    </alternativeName>
    <alternativeName>
        <fullName evidence="22">Dystrophin-associated glycoprotein 1</fullName>
    </alternativeName>
</protein>
<evidence type="ECO:0000256" key="25">
    <source>
        <dbReference type="SAM" id="MobiDB-lite"/>
    </source>
</evidence>
<dbReference type="GeneID" id="106471486"/>
<organism evidence="28 32">
    <name type="scientific">Limulus polyphemus</name>
    <name type="common">Atlantic horseshoe crab</name>
    <dbReference type="NCBI Taxonomy" id="6850"/>
    <lineage>
        <taxon>Eukaryota</taxon>
        <taxon>Metazoa</taxon>
        <taxon>Ecdysozoa</taxon>
        <taxon>Arthropoda</taxon>
        <taxon>Chelicerata</taxon>
        <taxon>Merostomata</taxon>
        <taxon>Xiphosura</taxon>
        <taxon>Limulidae</taxon>
        <taxon>Limulus</taxon>
    </lineage>
</organism>
<accession>A0ABM1TIU8</accession>
<evidence type="ECO:0000256" key="20">
    <source>
        <dbReference type="ARBA" id="ARBA00024991"/>
    </source>
</evidence>
<feature type="domain" description="Peptidase S72" evidence="27">
    <location>
        <begin position="833"/>
        <end position="942"/>
    </location>
</feature>
<keyword evidence="16" id="KW-0206">Cytoskeleton</keyword>
<dbReference type="Pfam" id="PF18424">
    <property type="entry name" value="a_DG1_N2"/>
    <property type="match status" value="1"/>
</dbReference>
<keyword evidence="14" id="KW-1015">Disulfide bond</keyword>
<feature type="compositionally biased region" description="Basic and acidic residues" evidence="25">
    <location>
        <begin position="366"/>
        <end position="379"/>
    </location>
</feature>
<dbReference type="Pfam" id="PF05345">
    <property type="entry name" value="He_PIG"/>
    <property type="match status" value="1"/>
</dbReference>
<dbReference type="InterPro" id="IPR030398">
    <property type="entry name" value="SEA_DG_dom"/>
</dbReference>
<evidence type="ECO:0000256" key="1">
    <source>
        <dbReference type="ARBA" id="ARBA00004135"/>
    </source>
</evidence>
<reference evidence="29 30" key="1">
    <citation type="submission" date="2025-05" db="UniProtKB">
        <authorList>
            <consortium name="RefSeq"/>
        </authorList>
    </citation>
    <scope>IDENTIFICATION</scope>
    <source>
        <tissue evidence="29 30">Muscle</tissue>
    </source>
</reference>
<evidence type="ECO:0000313" key="31">
    <source>
        <dbReference type="RefSeq" id="XP_022255803.1"/>
    </source>
</evidence>
<comment type="function">
    <text evidence="19">The dystroglycan complex is involved in a number of processes including laminin and basement membrane assembly, sarcolemmal stability, cell survival, peripheral nerve myelination, nodal structure, cell migration, and epithelial polarization.</text>
</comment>
<evidence type="ECO:0000256" key="3">
    <source>
        <dbReference type="ARBA" id="ARBA00004245"/>
    </source>
</evidence>
<evidence type="ECO:0000256" key="15">
    <source>
        <dbReference type="ARBA" id="ARBA00023180"/>
    </source>
</evidence>
<keyword evidence="11" id="KW-0732">Signal</keyword>
<comment type="function">
    <text evidence="20">Transmembrane protein that plays important roles in connecting the extracellular matrix to the cytoskeleton. Acts as a cell adhesion receptor in both muscle and non-muscle tissues. Receptor for both DMD and UTRN and, through these interactions, scaffolds axin to the cytoskeleton. Also functions in cell adhesion-mediated signaling and implicated in cell polarity.</text>
</comment>
<dbReference type="PROSITE" id="PS51699">
    <property type="entry name" value="SEA_DG"/>
    <property type="match status" value="2"/>
</dbReference>
<keyword evidence="26" id="KW-0472">Membrane</keyword>
<evidence type="ECO:0000256" key="12">
    <source>
        <dbReference type="ARBA" id="ARBA00022989"/>
    </source>
</evidence>
<evidence type="ECO:0000256" key="7">
    <source>
        <dbReference type="ARBA" id="ARBA00022490"/>
    </source>
</evidence>
<evidence type="ECO:0000256" key="22">
    <source>
        <dbReference type="ARBA" id="ARBA00030092"/>
    </source>
</evidence>
<evidence type="ECO:0000256" key="21">
    <source>
        <dbReference type="ARBA" id="ARBA00026224"/>
    </source>
</evidence>
<keyword evidence="7" id="KW-0963">Cytoplasm</keyword>
<evidence type="ECO:0000256" key="11">
    <source>
        <dbReference type="ARBA" id="ARBA00022729"/>
    </source>
</evidence>
<evidence type="ECO:0000256" key="13">
    <source>
        <dbReference type="ARBA" id="ARBA00023018"/>
    </source>
</evidence>
<evidence type="ECO:0000313" key="30">
    <source>
        <dbReference type="RefSeq" id="XP_022255802.1"/>
    </source>
</evidence>
<evidence type="ECO:0000256" key="18">
    <source>
        <dbReference type="ARBA" id="ARBA00023257"/>
    </source>
</evidence>
<dbReference type="InterPro" id="IPR041631">
    <property type="entry name" value="Alpha_DG1_N2"/>
</dbReference>
<evidence type="ECO:0000256" key="24">
    <source>
        <dbReference type="ARBA" id="ARBA00034100"/>
    </source>
</evidence>
<evidence type="ECO:0000256" key="8">
    <source>
        <dbReference type="ARBA" id="ARBA00022525"/>
    </source>
</evidence>
<evidence type="ECO:0000256" key="6">
    <source>
        <dbReference type="ARBA" id="ARBA00022475"/>
    </source>
</evidence>